<accession>A0A427ABZ3</accession>
<reference evidence="2 3" key="1">
    <citation type="journal article" date="2014" name="Agronomy (Basel)">
        <title>A Draft Genome Sequence for Ensete ventricosum, the Drought-Tolerant Tree Against Hunger.</title>
        <authorList>
            <person name="Harrison J."/>
            <person name="Moore K.A."/>
            <person name="Paszkiewicz K."/>
            <person name="Jones T."/>
            <person name="Grant M."/>
            <person name="Ambacheew D."/>
            <person name="Muzemil S."/>
            <person name="Studholme D.J."/>
        </authorList>
    </citation>
    <scope>NUCLEOTIDE SEQUENCE [LARGE SCALE GENOMIC DNA]</scope>
</reference>
<sequence length="172" mass="17982">MAAAKGIARDCNDAAGCRGGDNGWVVLVAEEYDGSRGRSRGGYSERRQRCGRHQNSGERTAVAGSFDYGMGLEMVAPSRGRRGVGAGDSGIDAAREPDADDGGGDSRGDEIKRLREVATTLELKRRGGTVAGVVRFYSGDRCRLVVMVGRGKGVGAGDMAGQWKAATVGARQ</sequence>
<dbReference type="Proteomes" id="UP000287651">
    <property type="component" value="Unassembled WGS sequence"/>
</dbReference>
<protein>
    <submittedName>
        <fullName evidence="2">Uncharacterized protein</fullName>
    </submittedName>
</protein>
<gene>
    <name evidence="2" type="ORF">B296_00021398</name>
</gene>
<evidence type="ECO:0000313" key="3">
    <source>
        <dbReference type="Proteomes" id="UP000287651"/>
    </source>
</evidence>
<proteinExistence type="predicted"/>
<feature type="region of interest" description="Disordered" evidence="1">
    <location>
        <begin position="79"/>
        <end position="109"/>
    </location>
</feature>
<feature type="region of interest" description="Disordered" evidence="1">
    <location>
        <begin position="34"/>
        <end position="58"/>
    </location>
</feature>
<organism evidence="2 3">
    <name type="scientific">Ensete ventricosum</name>
    <name type="common">Abyssinian banana</name>
    <name type="synonym">Musa ensete</name>
    <dbReference type="NCBI Taxonomy" id="4639"/>
    <lineage>
        <taxon>Eukaryota</taxon>
        <taxon>Viridiplantae</taxon>
        <taxon>Streptophyta</taxon>
        <taxon>Embryophyta</taxon>
        <taxon>Tracheophyta</taxon>
        <taxon>Spermatophyta</taxon>
        <taxon>Magnoliopsida</taxon>
        <taxon>Liliopsida</taxon>
        <taxon>Zingiberales</taxon>
        <taxon>Musaceae</taxon>
        <taxon>Ensete</taxon>
    </lineage>
</organism>
<evidence type="ECO:0000256" key="1">
    <source>
        <dbReference type="SAM" id="MobiDB-lite"/>
    </source>
</evidence>
<comment type="caution">
    <text evidence="2">The sequence shown here is derived from an EMBL/GenBank/DDBJ whole genome shotgun (WGS) entry which is preliminary data.</text>
</comment>
<evidence type="ECO:0000313" key="2">
    <source>
        <dbReference type="EMBL" id="RRT73671.1"/>
    </source>
</evidence>
<dbReference type="AlphaFoldDB" id="A0A427ABZ3"/>
<dbReference type="EMBL" id="AMZH03003025">
    <property type="protein sequence ID" value="RRT73671.1"/>
    <property type="molecule type" value="Genomic_DNA"/>
</dbReference>
<name>A0A427ABZ3_ENSVE</name>